<organism evidence="1 2">
    <name type="scientific">Ixodes persulcatus</name>
    <name type="common">Taiga tick</name>
    <dbReference type="NCBI Taxonomy" id="34615"/>
    <lineage>
        <taxon>Eukaryota</taxon>
        <taxon>Metazoa</taxon>
        <taxon>Ecdysozoa</taxon>
        <taxon>Arthropoda</taxon>
        <taxon>Chelicerata</taxon>
        <taxon>Arachnida</taxon>
        <taxon>Acari</taxon>
        <taxon>Parasitiformes</taxon>
        <taxon>Ixodida</taxon>
        <taxon>Ixodoidea</taxon>
        <taxon>Ixodidae</taxon>
        <taxon>Ixodinae</taxon>
        <taxon>Ixodes</taxon>
    </lineage>
</organism>
<accession>A0AC60QET3</accession>
<dbReference type="EMBL" id="JABSTQ010009193">
    <property type="protein sequence ID" value="KAG0431796.1"/>
    <property type="molecule type" value="Genomic_DNA"/>
</dbReference>
<evidence type="ECO:0000313" key="1">
    <source>
        <dbReference type="EMBL" id="KAG0431796.1"/>
    </source>
</evidence>
<evidence type="ECO:0000313" key="2">
    <source>
        <dbReference type="Proteomes" id="UP000805193"/>
    </source>
</evidence>
<gene>
    <name evidence="1" type="ORF">HPB47_021442</name>
</gene>
<sequence>MGWASFEGREAVSKIEFEDRLRQMGGEQWARKESSVKKKVKATERDRWLEGMQTKKALEGYRLNKTVIAKESIYDNSRGSSLLFEARTGVLRTRTYRAKYQEMDTVCAACGEEDETAEHLILYANDSANTSPRTAASSSPQYALGRERAAWGAGSELPADLQAPDGPEVLDLSRQGLDAPTADTNLALLDDAARVRVARLQHNLLERLPDRVWALSRLHTLDVSHNRLGALPEELGALPALRVLLAAGNRLRYLPKALAGLADLEVVNLSGNHLDALPPPLLALGSLRALYLGANRLECVPEDIGKLQKLEVLYLGGNRLQELPAGLGSLGQLQSLVLSGNRLVALPPSLSCLHRLRSLALHDNLLTTLPPCLVRLQNLVELSLRGNPLVVRFVRDLTYEPPRLRELAARCVKIHRLPCGEGELPPALLAYLDTARRCVNPRCKGVYFDARVEHIKFVDFCGKYRLPLLQYLCSTQCSSQLAGSGSESEASDEEGGVDPSRLRRVLLG</sequence>
<reference evidence="1 2" key="1">
    <citation type="journal article" date="2020" name="Cell">
        <title>Large-Scale Comparative Analyses of Tick Genomes Elucidate Their Genetic Diversity and Vector Capacities.</title>
        <authorList>
            <consortium name="Tick Genome and Microbiome Consortium (TIGMIC)"/>
            <person name="Jia N."/>
            <person name="Wang J."/>
            <person name="Shi W."/>
            <person name="Du L."/>
            <person name="Sun Y."/>
            <person name="Zhan W."/>
            <person name="Jiang J.F."/>
            <person name="Wang Q."/>
            <person name="Zhang B."/>
            <person name="Ji P."/>
            <person name="Bell-Sakyi L."/>
            <person name="Cui X.M."/>
            <person name="Yuan T.T."/>
            <person name="Jiang B.G."/>
            <person name="Yang W.F."/>
            <person name="Lam T.T."/>
            <person name="Chang Q.C."/>
            <person name="Ding S.J."/>
            <person name="Wang X.J."/>
            <person name="Zhu J.G."/>
            <person name="Ruan X.D."/>
            <person name="Zhao L."/>
            <person name="Wei J.T."/>
            <person name="Ye R.Z."/>
            <person name="Que T.C."/>
            <person name="Du C.H."/>
            <person name="Zhou Y.H."/>
            <person name="Cheng J.X."/>
            <person name="Dai P.F."/>
            <person name="Guo W.B."/>
            <person name="Han X.H."/>
            <person name="Huang E.J."/>
            <person name="Li L.F."/>
            <person name="Wei W."/>
            <person name="Gao Y.C."/>
            <person name="Liu J.Z."/>
            <person name="Shao H.Z."/>
            <person name="Wang X."/>
            <person name="Wang C.C."/>
            <person name="Yang T.C."/>
            <person name="Huo Q.B."/>
            <person name="Li W."/>
            <person name="Chen H.Y."/>
            <person name="Chen S.E."/>
            <person name="Zhou L.G."/>
            <person name="Ni X.B."/>
            <person name="Tian J.H."/>
            <person name="Sheng Y."/>
            <person name="Liu T."/>
            <person name="Pan Y.S."/>
            <person name="Xia L.Y."/>
            <person name="Li J."/>
            <person name="Zhao F."/>
            <person name="Cao W.C."/>
        </authorList>
    </citation>
    <scope>NUCLEOTIDE SEQUENCE [LARGE SCALE GENOMIC DNA]</scope>
    <source>
        <strain evidence="1">Iper-2018</strain>
    </source>
</reference>
<protein>
    <submittedName>
        <fullName evidence="1">Uncharacterized protein</fullName>
    </submittedName>
</protein>
<proteinExistence type="predicted"/>
<name>A0AC60QET3_IXOPE</name>
<dbReference type="Proteomes" id="UP000805193">
    <property type="component" value="Unassembled WGS sequence"/>
</dbReference>
<keyword evidence="2" id="KW-1185">Reference proteome</keyword>
<comment type="caution">
    <text evidence="1">The sequence shown here is derived from an EMBL/GenBank/DDBJ whole genome shotgun (WGS) entry which is preliminary data.</text>
</comment>